<dbReference type="KEGG" id="bspl:114866280"/>
<reference evidence="4" key="1">
    <citation type="submission" date="2025-08" db="UniProtKB">
        <authorList>
            <consortium name="RefSeq"/>
        </authorList>
    </citation>
    <scope>IDENTIFICATION</scope>
</reference>
<dbReference type="InParanoid" id="A0A6P7NVF9"/>
<dbReference type="InterPro" id="IPR027702">
    <property type="entry name" value="Syncoilin"/>
</dbReference>
<protein>
    <submittedName>
        <fullName evidence="4">Syncoilin</fullName>
    </submittedName>
</protein>
<evidence type="ECO:0000256" key="2">
    <source>
        <dbReference type="SAM" id="MobiDB-lite"/>
    </source>
</evidence>
<dbReference type="AlphaFoldDB" id="A0A6P7NVF9"/>
<dbReference type="GeneID" id="114866280"/>
<feature type="region of interest" description="Disordered" evidence="2">
    <location>
        <begin position="175"/>
        <end position="225"/>
    </location>
</feature>
<proteinExistence type="predicted"/>
<evidence type="ECO:0000256" key="1">
    <source>
        <dbReference type="SAM" id="Coils"/>
    </source>
</evidence>
<sequence>MEDMEDDASSAGVDILFIKEDDRDPNRSIVEHREGNTTQSGLSFTRVQLNPSALIGPYLQEMDDLLKSCEELTGLPFTSRFSGNQDTDEVTMKSYTGINAPPQTYPSSSYIDTHVHGAGSKSTGTANNRKTDMPLTSAGKALSETMVQVEGQLLGMLAMMDSSVEDTRMDFESQGWTTDTSQEYVHIGPNPHVSRERESQEAQPMQLERTDHDTTSKNSSFKAEQKDLDALTFSRPTKPLDTEESDAMCCEGTKTEYMFTIGTEAEVDICETHMPDQQDVTMDMTLLRSGADELQGLEAQMEACIEGVQLLYEKRKKLLVEVLELRGEKDRGATEESNEETEEAINGKVTELMNVLQKEEEARREERKREIHNLKEERAEEERRVWKINLERQGLQDELRKMRRRLFIVARDCAHSQATLNSQHRAVQLLKTEDEQLQAVALQLTEEGCQIRTTQQKLLLELQARLDAHSSGQTPNTQEELTECRRHSCGDIQQYVQGVLRALEDRYEPILLALLKRREAAAAALVKAKEQAQELKAQLGPLTEEAQKLKLQKACLEEKFKLIRMHWREDVGQYKETVCCLEERSRELKTELKIQKKKTKETEGLRDSLAKQLRLYMAATEEHSV</sequence>
<evidence type="ECO:0000313" key="3">
    <source>
        <dbReference type="Proteomes" id="UP000515150"/>
    </source>
</evidence>
<dbReference type="PANTHER" id="PTHR47147:SF1">
    <property type="entry name" value="SYNCOILIN"/>
    <property type="match status" value="1"/>
</dbReference>
<dbReference type="PANTHER" id="PTHR47147">
    <property type="entry name" value="SYNCOILIN"/>
    <property type="match status" value="1"/>
</dbReference>
<dbReference type="CTD" id="81493"/>
<organism evidence="3 4">
    <name type="scientific">Betta splendens</name>
    <name type="common">Siamese fighting fish</name>
    <dbReference type="NCBI Taxonomy" id="158456"/>
    <lineage>
        <taxon>Eukaryota</taxon>
        <taxon>Metazoa</taxon>
        <taxon>Chordata</taxon>
        <taxon>Craniata</taxon>
        <taxon>Vertebrata</taxon>
        <taxon>Euteleostomi</taxon>
        <taxon>Actinopterygii</taxon>
        <taxon>Neopterygii</taxon>
        <taxon>Teleostei</taxon>
        <taxon>Neoteleostei</taxon>
        <taxon>Acanthomorphata</taxon>
        <taxon>Anabantaria</taxon>
        <taxon>Anabantiformes</taxon>
        <taxon>Anabantoidei</taxon>
        <taxon>Osphronemidae</taxon>
        <taxon>Betta</taxon>
    </lineage>
</organism>
<dbReference type="Proteomes" id="UP000515150">
    <property type="component" value="Chromosome 11"/>
</dbReference>
<dbReference type="RefSeq" id="XP_029023881.1">
    <property type="nucleotide sequence ID" value="XM_029168048.3"/>
</dbReference>
<keyword evidence="1" id="KW-0175">Coiled coil</keyword>
<name>A0A6P7NVF9_BETSP</name>
<accession>A0A6P7NVF9</accession>
<keyword evidence="3" id="KW-1185">Reference proteome</keyword>
<gene>
    <name evidence="4" type="primary">sync</name>
</gene>
<feature type="coiled-coil region" evidence="1">
    <location>
        <begin position="518"/>
        <end position="552"/>
    </location>
</feature>
<dbReference type="OrthoDB" id="8842296at2759"/>
<feature type="coiled-coil region" evidence="1">
    <location>
        <begin position="349"/>
        <end position="391"/>
    </location>
</feature>
<evidence type="ECO:0000313" key="4">
    <source>
        <dbReference type="RefSeq" id="XP_029023881.1"/>
    </source>
</evidence>
<dbReference type="GO" id="GO:0005882">
    <property type="term" value="C:intermediate filament"/>
    <property type="evidence" value="ECO:0007669"/>
    <property type="project" value="InterPro"/>
</dbReference>